<evidence type="ECO:0000256" key="4">
    <source>
        <dbReference type="ARBA" id="ARBA00019403"/>
    </source>
</evidence>
<keyword evidence="10" id="KW-0411">Iron-sulfur</keyword>
<dbReference type="InterPro" id="IPR005122">
    <property type="entry name" value="Uracil-DNA_glycosylase-like"/>
</dbReference>
<keyword evidence="6" id="KW-0479">Metal-binding</keyword>
<evidence type="ECO:0000259" key="12">
    <source>
        <dbReference type="SMART" id="SM00986"/>
    </source>
</evidence>
<evidence type="ECO:0000256" key="1">
    <source>
        <dbReference type="ARBA" id="ARBA00001400"/>
    </source>
</evidence>
<name>A0A172TCX7_9DEIO</name>
<accession>A0A172TCX7</accession>
<dbReference type="Pfam" id="PF03167">
    <property type="entry name" value="UDG"/>
    <property type="match status" value="1"/>
</dbReference>
<evidence type="ECO:0000313" key="14">
    <source>
        <dbReference type="Proteomes" id="UP000077363"/>
    </source>
</evidence>
<dbReference type="SUPFAM" id="SSF52141">
    <property type="entry name" value="Uracil-DNA glycosylase-like"/>
    <property type="match status" value="1"/>
</dbReference>
<dbReference type="KEGG" id="dpu:SU48_05900"/>
<evidence type="ECO:0000256" key="5">
    <source>
        <dbReference type="ARBA" id="ARBA00022485"/>
    </source>
</evidence>
<organism evidence="13 14">
    <name type="scientific">Deinococcus puniceus</name>
    <dbReference type="NCBI Taxonomy" id="1182568"/>
    <lineage>
        <taxon>Bacteria</taxon>
        <taxon>Thermotogati</taxon>
        <taxon>Deinococcota</taxon>
        <taxon>Deinococci</taxon>
        <taxon>Deinococcales</taxon>
        <taxon>Deinococcaceae</taxon>
        <taxon>Deinococcus</taxon>
    </lineage>
</organism>
<dbReference type="NCBIfam" id="TIGR00758">
    <property type="entry name" value="UDG_fam4"/>
    <property type="match status" value="1"/>
</dbReference>
<dbReference type="PATRIC" id="fig|1182568.3.peg.1228"/>
<dbReference type="InterPro" id="IPR005273">
    <property type="entry name" value="Ura-DNA_glyco_family4"/>
</dbReference>
<dbReference type="SMART" id="SM00987">
    <property type="entry name" value="UreE_C"/>
    <property type="match status" value="1"/>
</dbReference>
<dbReference type="STRING" id="1182568.SU48_05900"/>
<dbReference type="AlphaFoldDB" id="A0A172TCX7"/>
<dbReference type="PANTHER" id="PTHR33693">
    <property type="entry name" value="TYPE-5 URACIL-DNA GLYCOSYLASE"/>
    <property type="match status" value="1"/>
</dbReference>
<protein>
    <recommendedName>
        <fullName evidence="4">Type-4 uracil-DNA glycosylase</fullName>
        <ecNumber evidence="3">3.2.2.27</ecNumber>
    </recommendedName>
</protein>
<dbReference type="GO" id="GO:0046872">
    <property type="term" value="F:metal ion binding"/>
    <property type="evidence" value="ECO:0007669"/>
    <property type="project" value="UniProtKB-KW"/>
</dbReference>
<dbReference type="RefSeq" id="WP_064015880.1">
    <property type="nucleotide sequence ID" value="NZ_CP011387.1"/>
</dbReference>
<keyword evidence="14" id="KW-1185">Reference proteome</keyword>
<dbReference type="SMART" id="SM00986">
    <property type="entry name" value="UDG"/>
    <property type="match status" value="1"/>
</dbReference>
<dbReference type="PANTHER" id="PTHR33693:SF1">
    <property type="entry name" value="TYPE-4 URACIL-DNA GLYCOSYLASE"/>
    <property type="match status" value="1"/>
</dbReference>
<feature type="domain" description="Uracil-DNA glycosylase-like" evidence="12">
    <location>
        <begin position="43"/>
        <end position="201"/>
    </location>
</feature>
<dbReference type="EC" id="3.2.2.27" evidence="3"/>
<comment type="catalytic activity">
    <reaction evidence="1">
        <text>Hydrolyzes single-stranded DNA or mismatched double-stranded DNA and polynucleotides, releasing free uracil.</text>
        <dbReference type="EC" id="3.2.2.27"/>
    </reaction>
</comment>
<dbReference type="OrthoDB" id="5290748at2"/>
<keyword evidence="8" id="KW-0378">Hydrolase</keyword>
<gene>
    <name evidence="13" type="ORF">SU48_05900</name>
</gene>
<dbReference type="InterPro" id="IPR036895">
    <property type="entry name" value="Uracil-DNA_glycosylase-like_sf"/>
</dbReference>
<proteinExistence type="inferred from homology"/>
<evidence type="ECO:0000256" key="11">
    <source>
        <dbReference type="ARBA" id="ARBA00023204"/>
    </source>
</evidence>
<evidence type="ECO:0000256" key="9">
    <source>
        <dbReference type="ARBA" id="ARBA00023004"/>
    </source>
</evidence>
<dbReference type="Gene3D" id="3.40.470.10">
    <property type="entry name" value="Uracil-DNA glycosylase-like domain"/>
    <property type="match status" value="1"/>
</dbReference>
<comment type="similarity">
    <text evidence="2">Belongs to the uracil-DNA glycosylase (UDG) superfamily. Type 4 (UDGa) family.</text>
</comment>
<evidence type="ECO:0000313" key="13">
    <source>
        <dbReference type="EMBL" id="ANE44806.1"/>
    </source>
</evidence>
<keyword evidence="5" id="KW-0004">4Fe-4S</keyword>
<evidence type="ECO:0000256" key="7">
    <source>
        <dbReference type="ARBA" id="ARBA00022763"/>
    </source>
</evidence>
<reference evidence="13 14" key="1">
    <citation type="submission" date="2015-01" db="EMBL/GenBank/DDBJ databases">
        <title>Deinococcus puniceus/DY1/ whole genome sequencing.</title>
        <authorList>
            <person name="Kim M.K."/>
            <person name="Srinivasan S."/>
            <person name="Lee J.-J."/>
        </authorList>
    </citation>
    <scope>NUCLEOTIDE SEQUENCE [LARGE SCALE GENOMIC DNA]</scope>
    <source>
        <strain evidence="13 14">DY1</strain>
    </source>
</reference>
<dbReference type="EMBL" id="CP011387">
    <property type="protein sequence ID" value="ANE44806.1"/>
    <property type="molecule type" value="Genomic_DNA"/>
</dbReference>
<sequence length="231" mass="25229">MTAPHPFPPDLALADAAALQALELQAKGCTACKLRPGCTQVVVADGNPQARLVIIGEGPGGDEDRLGRPFVGRAGQLMDKILAAVNLTRADTYITNIVKCRPPGNRAPEPDETQICTELWLEPQLALLRPQIILSLGNTPTQYLLGTRQGITRIRGTWHPFRRDGWTYDALLMPMFHPAYLLRNESRAAGGPKSLTWRDIREVAAVLRGEKEPEGLVKPEPADMVGQPGLF</sequence>
<dbReference type="Proteomes" id="UP000077363">
    <property type="component" value="Chromosome"/>
</dbReference>
<keyword evidence="9" id="KW-0408">Iron</keyword>
<evidence type="ECO:0000256" key="3">
    <source>
        <dbReference type="ARBA" id="ARBA00012030"/>
    </source>
</evidence>
<dbReference type="GO" id="GO:0051539">
    <property type="term" value="F:4 iron, 4 sulfur cluster binding"/>
    <property type="evidence" value="ECO:0007669"/>
    <property type="project" value="UniProtKB-KW"/>
</dbReference>
<evidence type="ECO:0000256" key="10">
    <source>
        <dbReference type="ARBA" id="ARBA00023014"/>
    </source>
</evidence>
<keyword evidence="11" id="KW-0234">DNA repair</keyword>
<evidence type="ECO:0000256" key="6">
    <source>
        <dbReference type="ARBA" id="ARBA00022723"/>
    </source>
</evidence>
<dbReference type="GO" id="GO:0004844">
    <property type="term" value="F:uracil DNA N-glycosylase activity"/>
    <property type="evidence" value="ECO:0007669"/>
    <property type="project" value="UniProtKB-EC"/>
</dbReference>
<keyword evidence="7" id="KW-0227">DNA damage</keyword>
<dbReference type="CDD" id="cd10030">
    <property type="entry name" value="UDG-F4_TTUDGA_SPO1dp_like"/>
    <property type="match status" value="1"/>
</dbReference>
<evidence type="ECO:0000256" key="2">
    <source>
        <dbReference type="ARBA" id="ARBA00006521"/>
    </source>
</evidence>
<dbReference type="GO" id="GO:0006281">
    <property type="term" value="P:DNA repair"/>
    <property type="evidence" value="ECO:0007669"/>
    <property type="project" value="UniProtKB-KW"/>
</dbReference>
<dbReference type="InterPro" id="IPR051536">
    <property type="entry name" value="UDG_Type-4/5"/>
</dbReference>
<evidence type="ECO:0000256" key="8">
    <source>
        <dbReference type="ARBA" id="ARBA00022801"/>
    </source>
</evidence>